<sequence length="577" mass="66274">MMFPIGEDVLHYAPGDCPHTESEVQPSAEKCDLCGACDEHADQLEGMSSSASLSSLEFVTTRHTKRFDGDCWGRVLQYHTVALCGAFSKEAAAACKIPQENITILELRLGSLYVTFHVTHDADVSEEEIQQRVDIYPFREVLRLYANRNAPPDGVDALLKRNAELEAEMKAALAKLKGENDERMDELMKEHEKTLRELRQQLEDKERELNETISQLQDAAERRRVLEEEKNKAIEAIRRERARNEKIAHRNSELVAAIIQENKKEMEAKEREFEEQLLEKDVVIENLRTRLRTKNDLSNGEAAHPGTSPLHAVDTDRGEEFAKLMGRMEEMAIVLEKTQESETEARGEIQKLSEALRLSEEARQSDAVIYENNMLALKQQLQAFRDTKLAEDHQKRQEESRARRSGNVVREERMNETIVRQYESALENLIRTLQDRLTILREEHASFITVSEKETLNERDILTEQDEENQRVRQAFRTASLTLQRVFWGTRDDGVPPLISELDNAAASSEKSRASVKVTLALLDSRMRSFAEQKEWMECHQQALEELMTSLRALNKRAFERQLTLMNEQSSKLSPVS</sequence>
<feature type="coiled-coil region" evidence="1">
    <location>
        <begin position="155"/>
        <end position="279"/>
    </location>
</feature>
<accession>G0UL38</accession>
<name>G0UL38_TRYCI</name>
<dbReference type="InterPro" id="IPR056614">
    <property type="entry name" value="FAZ1_cons"/>
</dbReference>
<feature type="domain" description="Flagellar attachment zone protein 1 conserved" evidence="3">
    <location>
        <begin position="58"/>
        <end position="148"/>
    </location>
</feature>
<dbReference type="Pfam" id="PF23398">
    <property type="entry name" value="FAZ1_cons"/>
    <property type="match status" value="1"/>
</dbReference>
<feature type="compositionally biased region" description="Basic and acidic residues" evidence="2">
    <location>
        <begin position="388"/>
        <end position="402"/>
    </location>
</feature>
<reference evidence="4" key="1">
    <citation type="journal article" date="2012" name="Proc. Natl. Acad. Sci. U.S.A.">
        <title>Antigenic diversity is generated by distinct evolutionary mechanisms in African trypanosome species.</title>
        <authorList>
            <person name="Jackson A.P."/>
            <person name="Berry A."/>
            <person name="Aslett M."/>
            <person name="Allison H.C."/>
            <person name="Burton P."/>
            <person name="Vavrova-Anderson J."/>
            <person name="Brown R."/>
            <person name="Browne H."/>
            <person name="Corton N."/>
            <person name="Hauser H."/>
            <person name="Gamble J."/>
            <person name="Gilderthorp R."/>
            <person name="Marcello L."/>
            <person name="McQuillan J."/>
            <person name="Otto T.D."/>
            <person name="Quail M.A."/>
            <person name="Sanders M.J."/>
            <person name="van Tonder A."/>
            <person name="Ginger M.L."/>
            <person name="Field M.C."/>
            <person name="Barry J.D."/>
            <person name="Hertz-Fowler C."/>
            <person name="Berriman M."/>
        </authorList>
    </citation>
    <scope>NUCLEOTIDE SEQUENCE</scope>
    <source>
        <strain evidence="4">IL3000</strain>
    </source>
</reference>
<feature type="region of interest" description="Disordered" evidence="2">
    <location>
        <begin position="388"/>
        <end position="408"/>
    </location>
</feature>
<gene>
    <name evidence="4" type="ORF">TCIL3000_4_1810</name>
</gene>
<proteinExistence type="predicted"/>
<keyword evidence="1" id="KW-0175">Coiled coil</keyword>
<dbReference type="EMBL" id="HE575317">
    <property type="protein sequence ID" value="CCC90093.1"/>
    <property type="molecule type" value="Genomic_DNA"/>
</dbReference>
<dbReference type="AlphaFoldDB" id="G0UL38"/>
<evidence type="ECO:0000259" key="3">
    <source>
        <dbReference type="Pfam" id="PF23398"/>
    </source>
</evidence>
<protein>
    <recommendedName>
        <fullName evidence="3">Flagellar attachment zone protein 1 conserved domain-containing protein</fullName>
    </recommendedName>
</protein>
<evidence type="ECO:0000256" key="1">
    <source>
        <dbReference type="SAM" id="Coils"/>
    </source>
</evidence>
<dbReference type="VEuPathDB" id="TriTrypDB:TcIL3000_4_1810"/>
<evidence type="ECO:0000256" key="2">
    <source>
        <dbReference type="SAM" id="MobiDB-lite"/>
    </source>
</evidence>
<evidence type="ECO:0000313" key="4">
    <source>
        <dbReference type="EMBL" id="CCC90093.1"/>
    </source>
</evidence>
<organism evidence="4">
    <name type="scientific">Trypanosoma congolense (strain IL3000)</name>
    <dbReference type="NCBI Taxonomy" id="1068625"/>
    <lineage>
        <taxon>Eukaryota</taxon>
        <taxon>Discoba</taxon>
        <taxon>Euglenozoa</taxon>
        <taxon>Kinetoplastea</taxon>
        <taxon>Metakinetoplastina</taxon>
        <taxon>Trypanosomatida</taxon>
        <taxon>Trypanosomatidae</taxon>
        <taxon>Trypanosoma</taxon>
        <taxon>Nannomonas</taxon>
    </lineage>
</organism>